<proteinExistence type="predicted"/>
<gene>
    <name evidence="1" type="ORF">SAMN05444366_1252</name>
</gene>
<protein>
    <submittedName>
        <fullName evidence="1">Uncharacterized protein</fullName>
    </submittedName>
</protein>
<dbReference type="STRING" id="29534.SAMN05444366_1252"/>
<sequence>MKIIANVKFDLNFTTDYGQFYLNDKDSTGDTGSEDFWSSQAFVDKIAIEEGVLGISIENREGIVKCELEILKSKSTILDFDDFDHVCEASIKIESGFLQIVDCPFNEIELETEIEKGVYRVRVYSNNLKAAYSENPADFYKIEMWKEALSERNVLKRYLG</sequence>
<keyword evidence="2" id="KW-1185">Reference proteome</keyword>
<reference evidence="2" key="1">
    <citation type="submission" date="2016-11" db="EMBL/GenBank/DDBJ databases">
        <authorList>
            <person name="Varghese N."/>
            <person name="Submissions S."/>
        </authorList>
    </citation>
    <scope>NUCLEOTIDE SEQUENCE [LARGE SCALE GENOMIC DNA]</scope>
    <source>
        <strain evidence="2">DSM 1811</strain>
    </source>
</reference>
<dbReference type="EMBL" id="FRBY01000002">
    <property type="protein sequence ID" value="SHL69897.1"/>
    <property type="molecule type" value="Genomic_DNA"/>
</dbReference>
<dbReference type="RefSeq" id="WP_072970739.1">
    <property type="nucleotide sequence ID" value="NZ_FRBY01000002.1"/>
</dbReference>
<evidence type="ECO:0000313" key="1">
    <source>
        <dbReference type="EMBL" id="SHL69897.1"/>
    </source>
</evidence>
<dbReference type="AlphaFoldDB" id="A0A1M7CRU9"/>
<dbReference type="OrthoDB" id="280156at2"/>
<dbReference type="Proteomes" id="UP000184121">
    <property type="component" value="Unassembled WGS sequence"/>
</dbReference>
<accession>A0A1M7CRU9</accession>
<name>A0A1M7CRU9_9FLAO</name>
<evidence type="ECO:0000313" key="2">
    <source>
        <dbReference type="Proteomes" id="UP000184121"/>
    </source>
</evidence>
<organism evidence="1 2">
    <name type="scientific">Flavobacterium saccharophilum</name>
    <dbReference type="NCBI Taxonomy" id="29534"/>
    <lineage>
        <taxon>Bacteria</taxon>
        <taxon>Pseudomonadati</taxon>
        <taxon>Bacteroidota</taxon>
        <taxon>Flavobacteriia</taxon>
        <taxon>Flavobacteriales</taxon>
        <taxon>Flavobacteriaceae</taxon>
        <taxon>Flavobacterium</taxon>
    </lineage>
</organism>